<dbReference type="AlphaFoldDB" id="A0A7J9D7W9"/>
<dbReference type="InterPro" id="IPR000932">
    <property type="entry name" value="PS_antenna-like"/>
</dbReference>
<dbReference type="GO" id="GO:0009523">
    <property type="term" value="C:photosystem II"/>
    <property type="evidence" value="ECO:0007669"/>
    <property type="project" value="UniProtKB-KW"/>
</dbReference>
<dbReference type="GO" id="GO:0009767">
    <property type="term" value="P:photosynthetic electron transport chain"/>
    <property type="evidence" value="ECO:0007669"/>
    <property type="project" value="InterPro"/>
</dbReference>
<organism evidence="11 12">
    <name type="scientific">Gossypium gossypioides</name>
    <name type="common">Mexican cotton</name>
    <name type="synonym">Selera gossypioides</name>
    <dbReference type="NCBI Taxonomy" id="34282"/>
    <lineage>
        <taxon>Eukaryota</taxon>
        <taxon>Viridiplantae</taxon>
        <taxon>Streptophyta</taxon>
        <taxon>Embryophyta</taxon>
        <taxon>Tracheophyta</taxon>
        <taxon>Spermatophyta</taxon>
        <taxon>Magnoliopsida</taxon>
        <taxon>eudicotyledons</taxon>
        <taxon>Gunneridae</taxon>
        <taxon>Pentapetalae</taxon>
        <taxon>rosids</taxon>
        <taxon>malvids</taxon>
        <taxon>Malvales</taxon>
        <taxon>Malvaceae</taxon>
        <taxon>Malvoideae</taxon>
        <taxon>Gossypium</taxon>
    </lineage>
</organism>
<dbReference type="SUPFAM" id="SSF161077">
    <property type="entry name" value="Photosystem II antenna protein-like"/>
    <property type="match status" value="1"/>
</dbReference>
<evidence type="ECO:0000256" key="6">
    <source>
        <dbReference type="ARBA" id="ARBA00022989"/>
    </source>
</evidence>
<keyword evidence="3" id="KW-0602">Photosynthesis</keyword>
<evidence type="ECO:0000256" key="10">
    <source>
        <dbReference type="SAM" id="Phobius"/>
    </source>
</evidence>
<keyword evidence="12" id="KW-1185">Reference proteome</keyword>
<name>A0A7J9D7W9_GOSGO</name>
<keyword evidence="6 10" id="KW-1133">Transmembrane helix</keyword>
<dbReference type="OrthoDB" id="950258at2759"/>
<comment type="caution">
    <text evidence="11">The sequence shown here is derived from an EMBL/GenBank/DDBJ whole genome shotgun (WGS) entry which is preliminary data.</text>
</comment>
<evidence type="ECO:0000256" key="7">
    <source>
        <dbReference type="ARBA" id="ARBA00022991"/>
    </source>
</evidence>
<dbReference type="EMBL" id="JABEZY010325259">
    <property type="protein sequence ID" value="MBA0756761.1"/>
    <property type="molecule type" value="Genomic_DNA"/>
</dbReference>
<dbReference type="Pfam" id="PF00421">
    <property type="entry name" value="PSII"/>
    <property type="match status" value="1"/>
</dbReference>
<keyword evidence="4" id="KW-0934">Plastid</keyword>
<dbReference type="GO" id="GO:0016168">
    <property type="term" value="F:chlorophyll binding"/>
    <property type="evidence" value="ECO:0007669"/>
    <property type="project" value="UniProtKB-KW"/>
</dbReference>
<evidence type="ECO:0000256" key="9">
    <source>
        <dbReference type="ARBA" id="ARBA00023276"/>
    </source>
</evidence>
<evidence type="ECO:0000313" key="12">
    <source>
        <dbReference type="Proteomes" id="UP000593579"/>
    </source>
</evidence>
<evidence type="ECO:0000256" key="3">
    <source>
        <dbReference type="ARBA" id="ARBA00022531"/>
    </source>
</evidence>
<keyword evidence="9" id="KW-0604">Photosystem II</keyword>
<evidence type="ECO:0000256" key="8">
    <source>
        <dbReference type="ARBA" id="ARBA00023136"/>
    </source>
</evidence>
<dbReference type="Proteomes" id="UP000593579">
    <property type="component" value="Unassembled WGS sequence"/>
</dbReference>
<evidence type="ECO:0000313" key="11">
    <source>
        <dbReference type="EMBL" id="MBA0756761.1"/>
    </source>
</evidence>
<keyword evidence="7" id="KW-0157">Chromophore</keyword>
<gene>
    <name evidence="11" type="ORF">Gogos_021746</name>
</gene>
<accession>A0A7J9D7W9</accession>
<feature type="transmembrane region" description="Helical" evidence="10">
    <location>
        <begin position="42"/>
        <end position="62"/>
    </location>
</feature>
<evidence type="ECO:0000256" key="5">
    <source>
        <dbReference type="ARBA" id="ARBA00022692"/>
    </source>
</evidence>
<dbReference type="InterPro" id="IPR036001">
    <property type="entry name" value="PS_II_antenna-like_sf"/>
</dbReference>
<feature type="transmembrane region" description="Helical" evidence="10">
    <location>
        <begin position="5"/>
        <end position="22"/>
    </location>
</feature>
<keyword evidence="5 10" id="KW-0812">Transmembrane</keyword>
<keyword evidence="8 10" id="KW-0472">Membrane</keyword>
<protein>
    <submittedName>
        <fullName evidence="11">Uncharacterized protein</fullName>
    </submittedName>
</protein>
<keyword evidence="2" id="KW-0148">Chlorophyll</keyword>
<proteinExistence type="predicted"/>
<evidence type="ECO:0000256" key="1">
    <source>
        <dbReference type="ARBA" id="ARBA00004141"/>
    </source>
</evidence>
<evidence type="ECO:0000256" key="2">
    <source>
        <dbReference type="ARBA" id="ARBA00022494"/>
    </source>
</evidence>
<comment type="subcellular location">
    <subcellularLocation>
        <location evidence="1">Membrane</location>
        <topology evidence="1">Multi-pass membrane protein</topology>
    </subcellularLocation>
</comment>
<feature type="non-terminal residue" evidence="11">
    <location>
        <position position="134"/>
    </location>
</feature>
<evidence type="ECO:0000256" key="4">
    <source>
        <dbReference type="ARBA" id="ARBA00022640"/>
    </source>
</evidence>
<reference evidence="11 12" key="1">
    <citation type="journal article" date="2019" name="Genome Biol. Evol.">
        <title>Insights into the evolution of the New World diploid cottons (Gossypium, subgenus Houzingenia) based on genome sequencing.</title>
        <authorList>
            <person name="Grover C.E."/>
            <person name="Arick M.A. 2nd"/>
            <person name="Thrash A."/>
            <person name="Conover J.L."/>
            <person name="Sanders W.S."/>
            <person name="Peterson D.G."/>
            <person name="Frelichowski J.E."/>
            <person name="Scheffler J.A."/>
            <person name="Scheffler B.E."/>
            <person name="Wendel J.F."/>
        </authorList>
    </citation>
    <scope>NUCLEOTIDE SEQUENCE [LARGE SCALE GENOMIC DNA]</scope>
    <source>
        <strain evidence="11">5</strain>
        <tissue evidence="11">Leaf</tissue>
    </source>
</reference>
<sequence length="134" mass="15162">MWRQCMFVIPFMTYLGIINSWGDWSITGWTITNPGIWCYESVAGVHIVFSGLCFLAAIWHWVYWDLEIFCDECTGKPSLNLPKIVGIHLFISREACLGFGAFHVIGLSSPRIWVSDSYGLTGKVQPVNPTWGVE</sequence>